<evidence type="ECO:0000313" key="2">
    <source>
        <dbReference type="Proteomes" id="UP001204798"/>
    </source>
</evidence>
<accession>A0ABT2EJ08</accession>
<name>A0ABT2EJ08_9BACT</name>
<comment type="caution">
    <text evidence="1">The sequence shown here is derived from an EMBL/GenBank/DDBJ whole genome shotgun (WGS) entry which is preliminary data.</text>
</comment>
<dbReference type="EMBL" id="JANUCP010000001">
    <property type="protein sequence ID" value="MCS3917924.1"/>
    <property type="molecule type" value="Genomic_DNA"/>
</dbReference>
<evidence type="ECO:0000313" key="1">
    <source>
        <dbReference type="EMBL" id="MCS3917924.1"/>
    </source>
</evidence>
<reference evidence="1 2" key="1">
    <citation type="submission" date="2022-08" db="EMBL/GenBank/DDBJ databases">
        <title>Bacterial and archaeal communities from various locations to study Microbial Dark Matter (Phase II).</title>
        <authorList>
            <person name="Stepanauskas R."/>
        </authorList>
    </citation>
    <scope>NUCLEOTIDE SEQUENCE [LARGE SCALE GENOMIC DNA]</scope>
    <source>
        <strain evidence="1 2">PD1</strain>
    </source>
</reference>
<organism evidence="1 2">
    <name type="scientific">Candidatus Fervidibacter sacchari</name>
    <dbReference type="NCBI Taxonomy" id="1448929"/>
    <lineage>
        <taxon>Bacteria</taxon>
        <taxon>Candidatus Fervidibacterota</taxon>
        <taxon>Candidatus Fervidibacter</taxon>
    </lineage>
</organism>
<protein>
    <submittedName>
        <fullName evidence="1">Uncharacterized protein</fullName>
    </submittedName>
</protein>
<proteinExistence type="predicted"/>
<sequence length="57" mass="6591">MQSAIVKPKIFSAVREHYPPDKNHSPLATRYSPPFVSRQEPRPFRSFVPRPVSLVPF</sequence>
<gene>
    <name evidence="1" type="ORF">M2350_000321</name>
</gene>
<keyword evidence="2" id="KW-1185">Reference proteome</keyword>
<dbReference type="RefSeq" id="WP_259092725.1">
    <property type="nucleotide sequence ID" value="NZ_CP130454.1"/>
</dbReference>
<dbReference type="Proteomes" id="UP001204798">
    <property type="component" value="Unassembled WGS sequence"/>
</dbReference>